<comment type="caution">
    <text evidence="2">The sequence shown here is derived from an EMBL/GenBank/DDBJ whole genome shotgun (WGS) entry which is preliminary data.</text>
</comment>
<protein>
    <submittedName>
        <fullName evidence="2">Uncharacterized protein</fullName>
    </submittedName>
</protein>
<feature type="region of interest" description="Disordered" evidence="1">
    <location>
        <begin position="101"/>
        <end position="128"/>
    </location>
</feature>
<gene>
    <name evidence="2" type="ORF">BTUL_0055g00330</name>
</gene>
<name>A0A4Z1EPK0_9HELO</name>
<reference evidence="2 3" key="1">
    <citation type="submission" date="2017-12" db="EMBL/GenBank/DDBJ databases">
        <title>Comparative genomics of Botrytis spp.</title>
        <authorList>
            <person name="Valero-Jimenez C.A."/>
            <person name="Tapia P."/>
            <person name="Veloso J."/>
            <person name="Silva-Moreno E."/>
            <person name="Staats M."/>
            <person name="Valdes J.H."/>
            <person name="Van Kan J.A.L."/>
        </authorList>
    </citation>
    <scope>NUCLEOTIDE SEQUENCE [LARGE SCALE GENOMIC DNA]</scope>
    <source>
        <strain evidence="2 3">Bt9001</strain>
    </source>
</reference>
<proteinExistence type="predicted"/>
<feature type="compositionally biased region" description="Basic and acidic residues" evidence="1">
    <location>
        <begin position="108"/>
        <end position="128"/>
    </location>
</feature>
<evidence type="ECO:0000256" key="1">
    <source>
        <dbReference type="SAM" id="MobiDB-lite"/>
    </source>
</evidence>
<keyword evidence="3" id="KW-1185">Reference proteome</keyword>
<organism evidence="2 3">
    <name type="scientific">Botrytis tulipae</name>
    <dbReference type="NCBI Taxonomy" id="87230"/>
    <lineage>
        <taxon>Eukaryota</taxon>
        <taxon>Fungi</taxon>
        <taxon>Dikarya</taxon>
        <taxon>Ascomycota</taxon>
        <taxon>Pezizomycotina</taxon>
        <taxon>Leotiomycetes</taxon>
        <taxon>Helotiales</taxon>
        <taxon>Sclerotiniaceae</taxon>
        <taxon>Botrytis</taxon>
    </lineage>
</organism>
<accession>A0A4Z1EPK0</accession>
<evidence type="ECO:0000313" key="2">
    <source>
        <dbReference type="EMBL" id="TGO14284.1"/>
    </source>
</evidence>
<dbReference type="AlphaFoldDB" id="A0A4Z1EPK0"/>
<dbReference type="OrthoDB" id="3517723at2759"/>
<sequence length="128" mass="14713">MGVNNKRSYDYNYKIPNREVPRFIPAVKLKFVESEIGIDFDLAQSVLDIEIEEDSGAYMLVGICEDINMTEVEEIEERKGIVEGVKVQDVNVKEIRKEMEGLQGVKDQVSKESNARKEQEGKHDVRKH</sequence>
<evidence type="ECO:0000313" key="3">
    <source>
        <dbReference type="Proteomes" id="UP000297777"/>
    </source>
</evidence>
<dbReference type="EMBL" id="PQXH01000055">
    <property type="protein sequence ID" value="TGO14284.1"/>
    <property type="molecule type" value="Genomic_DNA"/>
</dbReference>
<dbReference type="Proteomes" id="UP000297777">
    <property type="component" value="Unassembled WGS sequence"/>
</dbReference>